<organism evidence="2 3">
    <name type="scientific">Orchesella dallaii</name>
    <dbReference type="NCBI Taxonomy" id="48710"/>
    <lineage>
        <taxon>Eukaryota</taxon>
        <taxon>Metazoa</taxon>
        <taxon>Ecdysozoa</taxon>
        <taxon>Arthropoda</taxon>
        <taxon>Hexapoda</taxon>
        <taxon>Collembola</taxon>
        <taxon>Entomobryomorpha</taxon>
        <taxon>Entomobryoidea</taxon>
        <taxon>Orchesellidae</taxon>
        <taxon>Orchesellinae</taxon>
        <taxon>Orchesella</taxon>
    </lineage>
</organism>
<evidence type="ECO:0000313" key="3">
    <source>
        <dbReference type="Proteomes" id="UP001642540"/>
    </source>
</evidence>
<dbReference type="SUPFAM" id="SSF52047">
    <property type="entry name" value="RNI-like"/>
    <property type="match status" value="1"/>
</dbReference>
<reference evidence="2 3" key="1">
    <citation type="submission" date="2024-08" db="EMBL/GenBank/DDBJ databases">
        <authorList>
            <person name="Cucini C."/>
            <person name="Frati F."/>
        </authorList>
    </citation>
    <scope>NUCLEOTIDE SEQUENCE [LARGE SCALE GENOMIC DNA]</scope>
</reference>
<protein>
    <recommendedName>
        <fullName evidence="1">F-box domain-containing protein</fullName>
    </recommendedName>
</protein>
<dbReference type="Proteomes" id="UP001642540">
    <property type="component" value="Unassembled WGS sequence"/>
</dbReference>
<name>A0ABP1PSG5_9HEXA</name>
<comment type="caution">
    <text evidence="2">The sequence shown here is derived from an EMBL/GenBank/DDBJ whole genome shotgun (WGS) entry which is preliminary data.</text>
</comment>
<dbReference type="InterPro" id="IPR036047">
    <property type="entry name" value="F-box-like_dom_sf"/>
</dbReference>
<keyword evidence="3" id="KW-1185">Reference proteome</keyword>
<dbReference type="InterPro" id="IPR032675">
    <property type="entry name" value="LRR_dom_sf"/>
</dbReference>
<dbReference type="Pfam" id="PF00646">
    <property type="entry name" value="F-box"/>
    <property type="match status" value="1"/>
</dbReference>
<proteinExistence type="predicted"/>
<feature type="domain" description="F-box" evidence="1">
    <location>
        <begin position="11"/>
        <end position="39"/>
    </location>
</feature>
<evidence type="ECO:0000259" key="1">
    <source>
        <dbReference type="Pfam" id="PF00646"/>
    </source>
</evidence>
<dbReference type="EMBL" id="CAXLJM020000008">
    <property type="protein sequence ID" value="CAL8075661.1"/>
    <property type="molecule type" value="Genomic_DNA"/>
</dbReference>
<dbReference type="Gene3D" id="1.20.1280.50">
    <property type="match status" value="1"/>
</dbReference>
<dbReference type="InterPro" id="IPR001810">
    <property type="entry name" value="F-box_dom"/>
</dbReference>
<evidence type="ECO:0000313" key="2">
    <source>
        <dbReference type="EMBL" id="CAL8075661.1"/>
    </source>
</evidence>
<sequence length="551" mass="63350">MEESNSNPMMNSVVLRNIFEMIPISDLKSCRQVCKPWYEESLTRWRRDMWLKLQEENSSNDALTLTNFLELSKANDSISDPSSIEKGTFKKFKLQGWHFNSENDELKTRFLKTYGPVMTHLEIEQSVFDSREDFESVVFQSFPKLQSLSLNGNSYKVTEEQIKIVPPINDVLSNANKMSSVKDLQLNLWTHDGAASFPLSYLEFFANYPNLKNLKLCRFPWRIPNELNLENLLRAMLTLSKNGGYSWALENFATFHMYGYSYSQVISLLPQLQFPLISLTLDIGCNTRPSDFKMILKTYANTLRKLVVYGSGHSLKLIEDNPDFRIGVQLKSLTELRLFETAASLNLNFLQFMPNLRSLFLVKEIDSTMLNAAPFLSDPDLLRDLHNRQKEYDSGNPIAVYPIPNTDFSQLRNTVLPGMEELVVFGKNNKVCTAKQIAALSRMMPNLKRLRVGLENDGFRVVCNAWKELEVLIIQPCEVNNSGITGTIPGLPIQLPNLYDLTRLRYFIKDTTAPVPPCTRCSRITDEALWQCTRRSPPPFPDVRDWYSEMF</sequence>
<gene>
    <name evidence="2" type="ORF">ODALV1_LOCUS3246</name>
</gene>
<accession>A0ABP1PSG5</accession>
<dbReference type="Gene3D" id="3.80.10.10">
    <property type="entry name" value="Ribonuclease Inhibitor"/>
    <property type="match status" value="1"/>
</dbReference>
<dbReference type="SUPFAM" id="SSF81383">
    <property type="entry name" value="F-box domain"/>
    <property type="match status" value="1"/>
</dbReference>